<dbReference type="Gene3D" id="3.90.226.10">
    <property type="entry name" value="2-enoyl-CoA Hydratase, Chain A, domain 1"/>
    <property type="match status" value="1"/>
</dbReference>
<dbReference type="GO" id="GO:0004175">
    <property type="term" value="F:endopeptidase activity"/>
    <property type="evidence" value="ECO:0007669"/>
    <property type="project" value="TreeGrafter"/>
</dbReference>
<accession>A0A1W6Z431</accession>
<dbReference type="PROSITE" id="PS50106">
    <property type="entry name" value="PDZ"/>
    <property type="match status" value="1"/>
</dbReference>
<dbReference type="GO" id="GO:0006508">
    <property type="term" value="P:proteolysis"/>
    <property type="evidence" value="ECO:0007669"/>
    <property type="project" value="UniProtKB-KW"/>
</dbReference>
<dbReference type="SUPFAM" id="SSF52096">
    <property type="entry name" value="ClpP/crotonase"/>
    <property type="match status" value="1"/>
</dbReference>
<comment type="similarity">
    <text evidence="1 5">Belongs to the peptidase S41A family.</text>
</comment>
<dbReference type="InterPro" id="IPR005151">
    <property type="entry name" value="Tail-specific_protease"/>
</dbReference>
<dbReference type="InterPro" id="IPR004447">
    <property type="entry name" value="Peptidase_S41A"/>
</dbReference>
<evidence type="ECO:0000256" key="4">
    <source>
        <dbReference type="ARBA" id="ARBA00022825"/>
    </source>
</evidence>
<dbReference type="CDD" id="cd07560">
    <property type="entry name" value="Peptidase_S41_CPP"/>
    <property type="match status" value="1"/>
</dbReference>
<dbReference type="Pfam" id="PF22694">
    <property type="entry name" value="CtpB_N-like"/>
    <property type="match status" value="1"/>
</dbReference>
<keyword evidence="4 5" id="KW-0720">Serine protease</keyword>
<dbReference type="Proteomes" id="UP000194139">
    <property type="component" value="Chromosome"/>
</dbReference>
<sequence length="490" mass="52267">MSTRKFRSFGLVSAGVVAGILLSAGVTAVAQRGGSTLPLDELRQFTSVFGAIKNNYVEPVDDKTLINNAISGMVSGLDPHSAYLDADAYRDMQTATQGEFGGLGIEVGAEDGYVKVISPIEDTPAARAGVMAGDLITKINDTPTKGMSLNDAVKLMRGAPKTPITLTIMRADHPQPIVLHIVRDIIKVRSVRSKMLEGNVGYVRIAQFQEKTGADMARQLTEMGAKQPPRALILDLRNDPGGLLTSAIGVASAFLPPDSLVVSTDGRTPDSRHKYLATPSEYARGEGNYLANLPGWVKTVPMVVLVNVGSASASEIVAGALQDHKRAKVMGNRTFGKGSVQVILPLSEDTAIKLTTSRYFTPSGRSIQATGIEPDYVVADTAQGDLFRLPREADLQRHLANQQSPNGEIKSSADPANIELPKTFEFGGKDDFQLKQAVNFLDGKPIQKAVPKTASNDKTGQDKAGQQRPAQAAPERMTITPNGVQPAKAK</sequence>
<dbReference type="InterPro" id="IPR029045">
    <property type="entry name" value="ClpP/crotonase-like_dom_sf"/>
</dbReference>
<dbReference type="SUPFAM" id="SSF50156">
    <property type="entry name" value="PDZ domain-like"/>
    <property type="match status" value="1"/>
</dbReference>
<evidence type="ECO:0000256" key="1">
    <source>
        <dbReference type="ARBA" id="ARBA00009179"/>
    </source>
</evidence>
<keyword evidence="3 5" id="KW-0378">Hydrolase</keyword>
<dbReference type="Gene3D" id="3.30.750.44">
    <property type="match status" value="1"/>
</dbReference>
<dbReference type="PANTHER" id="PTHR32060:SF30">
    <property type="entry name" value="CARBOXY-TERMINAL PROCESSING PROTEASE CTPA"/>
    <property type="match status" value="1"/>
</dbReference>
<dbReference type="Gene3D" id="2.30.42.10">
    <property type="match status" value="1"/>
</dbReference>
<organism evidence="8 9">
    <name type="scientific">Bordetella genomosp. 9</name>
    <dbReference type="NCBI Taxonomy" id="1416803"/>
    <lineage>
        <taxon>Bacteria</taxon>
        <taxon>Pseudomonadati</taxon>
        <taxon>Pseudomonadota</taxon>
        <taxon>Betaproteobacteria</taxon>
        <taxon>Burkholderiales</taxon>
        <taxon>Alcaligenaceae</taxon>
        <taxon>Bordetella</taxon>
    </lineage>
</organism>
<dbReference type="SMART" id="SM00245">
    <property type="entry name" value="TSPc"/>
    <property type="match status" value="1"/>
</dbReference>
<dbReference type="Pfam" id="PF17820">
    <property type="entry name" value="PDZ_6"/>
    <property type="match status" value="1"/>
</dbReference>
<dbReference type="OrthoDB" id="9812068at2"/>
<dbReference type="InterPro" id="IPR041489">
    <property type="entry name" value="PDZ_6"/>
</dbReference>
<dbReference type="InterPro" id="IPR055210">
    <property type="entry name" value="CtpA/B_N"/>
</dbReference>
<dbReference type="GO" id="GO:0008236">
    <property type="term" value="F:serine-type peptidase activity"/>
    <property type="evidence" value="ECO:0007669"/>
    <property type="project" value="UniProtKB-KW"/>
</dbReference>
<reference evidence="8 9" key="1">
    <citation type="submission" date="2017-05" db="EMBL/GenBank/DDBJ databases">
        <title>Complete and WGS of Bordetella genogroups.</title>
        <authorList>
            <person name="Spilker T."/>
            <person name="LiPuma J."/>
        </authorList>
    </citation>
    <scope>NUCLEOTIDE SEQUENCE [LARGE SCALE GENOMIC DNA]</scope>
    <source>
        <strain evidence="8 9">AU17164</strain>
    </source>
</reference>
<name>A0A1W6Z431_9BORD</name>
<keyword evidence="9" id="KW-1185">Reference proteome</keyword>
<dbReference type="EMBL" id="CP021109">
    <property type="protein sequence ID" value="ARP88165.1"/>
    <property type="molecule type" value="Genomic_DNA"/>
</dbReference>
<evidence type="ECO:0000313" key="8">
    <source>
        <dbReference type="EMBL" id="ARP88165.1"/>
    </source>
</evidence>
<dbReference type="InterPro" id="IPR036034">
    <property type="entry name" value="PDZ_sf"/>
</dbReference>
<proteinExistence type="inferred from homology"/>
<evidence type="ECO:0000256" key="2">
    <source>
        <dbReference type="ARBA" id="ARBA00022670"/>
    </source>
</evidence>
<feature type="domain" description="PDZ" evidence="7">
    <location>
        <begin position="89"/>
        <end position="161"/>
    </location>
</feature>
<dbReference type="GO" id="GO:0007165">
    <property type="term" value="P:signal transduction"/>
    <property type="evidence" value="ECO:0007669"/>
    <property type="project" value="TreeGrafter"/>
</dbReference>
<dbReference type="FunFam" id="2.30.42.10:FF:000063">
    <property type="entry name" value="Peptidase, S41 family"/>
    <property type="match status" value="1"/>
</dbReference>
<dbReference type="NCBIfam" id="TIGR00225">
    <property type="entry name" value="prc"/>
    <property type="match status" value="1"/>
</dbReference>
<keyword evidence="2 5" id="KW-0645">Protease</keyword>
<evidence type="ECO:0000313" key="9">
    <source>
        <dbReference type="Proteomes" id="UP000194139"/>
    </source>
</evidence>
<evidence type="ECO:0000256" key="6">
    <source>
        <dbReference type="SAM" id="MobiDB-lite"/>
    </source>
</evidence>
<dbReference type="AlphaFoldDB" id="A0A1W6Z431"/>
<dbReference type="PANTHER" id="PTHR32060">
    <property type="entry name" value="TAIL-SPECIFIC PROTEASE"/>
    <property type="match status" value="1"/>
</dbReference>
<dbReference type="Pfam" id="PF03572">
    <property type="entry name" value="Peptidase_S41"/>
    <property type="match status" value="1"/>
</dbReference>
<evidence type="ECO:0000259" key="7">
    <source>
        <dbReference type="PROSITE" id="PS50106"/>
    </source>
</evidence>
<evidence type="ECO:0000256" key="3">
    <source>
        <dbReference type="ARBA" id="ARBA00022801"/>
    </source>
</evidence>
<protein>
    <submittedName>
        <fullName evidence="8">Peptidase S41</fullName>
    </submittedName>
</protein>
<gene>
    <name evidence="8" type="ORF">CAL13_19555</name>
</gene>
<dbReference type="SMART" id="SM00228">
    <property type="entry name" value="PDZ"/>
    <property type="match status" value="1"/>
</dbReference>
<feature type="region of interest" description="Disordered" evidence="6">
    <location>
        <begin position="443"/>
        <end position="490"/>
    </location>
</feature>
<dbReference type="GO" id="GO:0030288">
    <property type="term" value="C:outer membrane-bounded periplasmic space"/>
    <property type="evidence" value="ECO:0007669"/>
    <property type="project" value="TreeGrafter"/>
</dbReference>
<dbReference type="FunFam" id="3.90.226.10:FF:000029">
    <property type="entry name" value="Peptidase, S41 family"/>
    <property type="match status" value="1"/>
</dbReference>
<evidence type="ECO:0000256" key="5">
    <source>
        <dbReference type="RuleBase" id="RU004404"/>
    </source>
</evidence>
<dbReference type="CDD" id="cd06782">
    <property type="entry name" value="cpPDZ_CPP-like"/>
    <property type="match status" value="1"/>
</dbReference>
<dbReference type="InterPro" id="IPR001478">
    <property type="entry name" value="PDZ"/>
</dbReference>